<dbReference type="OrthoDB" id="7480422at2759"/>
<reference evidence="1 2" key="1">
    <citation type="journal article" date="2019" name="Commun. Biol.">
        <title>The bagworm genome reveals a unique fibroin gene that provides high tensile strength.</title>
        <authorList>
            <person name="Kono N."/>
            <person name="Nakamura H."/>
            <person name="Ohtoshi R."/>
            <person name="Tomita M."/>
            <person name="Numata K."/>
            <person name="Arakawa K."/>
        </authorList>
    </citation>
    <scope>NUCLEOTIDE SEQUENCE [LARGE SCALE GENOMIC DNA]</scope>
</reference>
<dbReference type="Proteomes" id="UP000299102">
    <property type="component" value="Unassembled WGS sequence"/>
</dbReference>
<comment type="caution">
    <text evidence="1">The sequence shown here is derived from an EMBL/GenBank/DDBJ whole genome shotgun (WGS) entry which is preliminary data.</text>
</comment>
<organism evidence="1 2">
    <name type="scientific">Eumeta variegata</name>
    <name type="common">Bagworm moth</name>
    <name type="synonym">Eumeta japonica</name>
    <dbReference type="NCBI Taxonomy" id="151549"/>
    <lineage>
        <taxon>Eukaryota</taxon>
        <taxon>Metazoa</taxon>
        <taxon>Ecdysozoa</taxon>
        <taxon>Arthropoda</taxon>
        <taxon>Hexapoda</taxon>
        <taxon>Insecta</taxon>
        <taxon>Pterygota</taxon>
        <taxon>Neoptera</taxon>
        <taxon>Endopterygota</taxon>
        <taxon>Lepidoptera</taxon>
        <taxon>Glossata</taxon>
        <taxon>Ditrysia</taxon>
        <taxon>Tineoidea</taxon>
        <taxon>Psychidae</taxon>
        <taxon>Oiketicinae</taxon>
        <taxon>Eumeta</taxon>
    </lineage>
</organism>
<evidence type="ECO:0000313" key="1">
    <source>
        <dbReference type="EMBL" id="GBP43987.1"/>
    </source>
</evidence>
<gene>
    <name evidence="1" type="ORF">EVAR_27155_1</name>
</gene>
<proteinExistence type="predicted"/>
<accession>A0A4C1W1J7</accession>
<dbReference type="EMBL" id="BGZK01000445">
    <property type="protein sequence ID" value="GBP43987.1"/>
    <property type="molecule type" value="Genomic_DNA"/>
</dbReference>
<keyword evidence="2" id="KW-1185">Reference proteome</keyword>
<name>A0A4C1W1J7_EUMVA</name>
<sequence length="117" mass="13452">MKFDTGWALGRDVVSLYVPYRVYYGDCFEELFNLISAADFRLADKYHQHHIHGCRSTIVRFMDNFLPYAVGIKNDLPSVVYPTNFEKQVFKKRGYSYLKGRQCTSGSSGDAGVHGRR</sequence>
<evidence type="ECO:0000313" key="2">
    <source>
        <dbReference type="Proteomes" id="UP000299102"/>
    </source>
</evidence>
<dbReference type="AlphaFoldDB" id="A0A4C1W1J7"/>
<protein>
    <submittedName>
        <fullName evidence="1">Uncharacterized protein</fullName>
    </submittedName>
</protein>